<name>A0A3M8CZ82_9BACL</name>
<dbReference type="EMBL" id="RHHQ01000025">
    <property type="protein sequence ID" value="RNB80185.1"/>
    <property type="molecule type" value="Genomic_DNA"/>
</dbReference>
<evidence type="ECO:0000313" key="1">
    <source>
        <dbReference type="EMBL" id="RNB80185.1"/>
    </source>
</evidence>
<protein>
    <submittedName>
        <fullName evidence="1">Uncharacterized protein</fullName>
    </submittedName>
</protein>
<dbReference type="RefSeq" id="WP_122921169.1">
    <property type="nucleotide sequence ID" value="NZ_RHHQ01000025.1"/>
</dbReference>
<accession>A0A3M8CZ82</accession>
<proteinExistence type="predicted"/>
<comment type="caution">
    <text evidence="1">The sequence shown here is derived from an EMBL/GenBank/DDBJ whole genome shotgun (WGS) entry which is preliminary data.</text>
</comment>
<dbReference type="OrthoDB" id="2474073at2"/>
<keyword evidence="2" id="KW-1185">Reference proteome</keyword>
<sequence>MRRSDLRRLLRLTPEFKSWLLKDSMRAIEVRTDPGKTKDLYKKWKQESRIKALNLANITEQSKRASSMLNDVQAIMEMMVAEQKGKKPD</sequence>
<dbReference type="Proteomes" id="UP000271031">
    <property type="component" value="Unassembled WGS sequence"/>
</dbReference>
<dbReference type="AlphaFoldDB" id="A0A3M8CZ82"/>
<organism evidence="1 2">
    <name type="scientific">Brevibacillus fluminis</name>
    <dbReference type="NCBI Taxonomy" id="511487"/>
    <lineage>
        <taxon>Bacteria</taxon>
        <taxon>Bacillati</taxon>
        <taxon>Bacillota</taxon>
        <taxon>Bacilli</taxon>
        <taxon>Bacillales</taxon>
        <taxon>Paenibacillaceae</taxon>
        <taxon>Brevibacillus</taxon>
    </lineage>
</organism>
<reference evidence="1 2" key="1">
    <citation type="submission" date="2018-10" db="EMBL/GenBank/DDBJ databases">
        <title>Phylogenomics of Brevibacillus.</title>
        <authorList>
            <person name="Dunlap C."/>
        </authorList>
    </citation>
    <scope>NUCLEOTIDE SEQUENCE [LARGE SCALE GENOMIC DNA]</scope>
    <source>
        <strain evidence="1 2">JCM 15716</strain>
    </source>
</reference>
<evidence type="ECO:0000313" key="2">
    <source>
        <dbReference type="Proteomes" id="UP000271031"/>
    </source>
</evidence>
<gene>
    <name evidence="1" type="ORF">EDM56_27640</name>
</gene>